<dbReference type="InterPro" id="IPR007497">
    <property type="entry name" value="SIMPL/DUF541"/>
</dbReference>
<dbReference type="RefSeq" id="WP_003323903.1">
    <property type="nucleotide sequence ID" value="NZ_ALPT02000008.1"/>
</dbReference>
<accession>A0A4S4JWE5</accession>
<reference evidence="1 2" key="1">
    <citation type="submission" date="2014-01" db="EMBL/GenBank/DDBJ databases">
        <title>Draft genome sequencing of Bacillus alcalophilus CGMCC 1.3604.</title>
        <authorList>
            <person name="Yang J."/>
            <person name="Diao L."/>
            <person name="Yang S."/>
        </authorList>
    </citation>
    <scope>NUCLEOTIDE SEQUENCE [LARGE SCALE GENOMIC DNA]</scope>
    <source>
        <strain evidence="1 2">CGMCC 1.3604</strain>
    </source>
</reference>
<dbReference type="Gene3D" id="3.30.110.170">
    <property type="entry name" value="Protein of unknown function (DUF541), domain 1"/>
    <property type="match status" value="1"/>
</dbReference>
<dbReference type="OrthoDB" id="9785192at2"/>
<evidence type="ECO:0000313" key="1">
    <source>
        <dbReference type="EMBL" id="THG88970.1"/>
    </source>
</evidence>
<dbReference type="Pfam" id="PF04402">
    <property type="entry name" value="SIMPL"/>
    <property type="match status" value="1"/>
</dbReference>
<evidence type="ECO:0000313" key="2">
    <source>
        <dbReference type="Proteomes" id="UP000297014"/>
    </source>
</evidence>
<dbReference type="Gene3D" id="3.30.70.2970">
    <property type="entry name" value="Protein of unknown function (DUF541), domain 2"/>
    <property type="match status" value="1"/>
</dbReference>
<dbReference type="PANTHER" id="PTHR34387:SF1">
    <property type="entry name" value="PERIPLASMIC IMMUNOGENIC PROTEIN"/>
    <property type="match status" value="1"/>
</dbReference>
<organism evidence="1 2">
    <name type="scientific">Alkalihalobacillus alcalophilus ATCC 27647 = CGMCC 1.3604</name>
    <dbReference type="NCBI Taxonomy" id="1218173"/>
    <lineage>
        <taxon>Bacteria</taxon>
        <taxon>Bacillati</taxon>
        <taxon>Bacillota</taxon>
        <taxon>Bacilli</taxon>
        <taxon>Bacillales</taxon>
        <taxon>Bacillaceae</taxon>
        <taxon>Alkalihalobacillus</taxon>
    </lineage>
</organism>
<proteinExistence type="predicted"/>
<dbReference type="Proteomes" id="UP000297014">
    <property type="component" value="Unassembled WGS sequence"/>
</dbReference>
<evidence type="ECO:0008006" key="3">
    <source>
        <dbReference type="Google" id="ProtNLM"/>
    </source>
</evidence>
<dbReference type="InterPro" id="IPR052022">
    <property type="entry name" value="26kDa_periplasmic_antigen"/>
</dbReference>
<protein>
    <recommendedName>
        <fullName evidence="3">DUF541 domain-containing protein</fullName>
    </recommendedName>
</protein>
<dbReference type="AlphaFoldDB" id="A0A4S4JWE5"/>
<dbReference type="GO" id="GO:0006974">
    <property type="term" value="P:DNA damage response"/>
    <property type="evidence" value="ECO:0007669"/>
    <property type="project" value="TreeGrafter"/>
</dbReference>
<sequence>MNLEHGKDRLIVFGTGEVSATPDQSVIQLGVETEGSLVETVQVENGEKMNQIISALQQLGVPANDIRTIEYQLIPMYDYQDGQQVFRSYRLTHIVQITLDQIDLTGEVVDAAVLNGANRVQSIQFTLQDEKAAYDEALLLAVADVTRKATVLTAEIGVHLDKVPIAIKELSAPVQPFTPRIHSFEASSQTPVQLGQLQVQANVEAVYEYRRSSE</sequence>
<dbReference type="EMBL" id="JALP01000279">
    <property type="protein sequence ID" value="THG88970.1"/>
    <property type="molecule type" value="Genomic_DNA"/>
</dbReference>
<gene>
    <name evidence="1" type="ORF">AJ85_20215</name>
</gene>
<name>A0A4S4JWE5_ALKAL</name>
<dbReference type="PANTHER" id="PTHR34387">
    <property type="entry name" value="SLR1258 PROTEIN"/>
    <property type="match status" value="1"/>
</dbReference>
<comment type="caution">
    <text evidence="1">The sequence shown here is derived from an EMBL/GenBank/DDBJ whole genome shotgun (WGS) entry which is preliminary data.</text>
</comment>